<reference evidence="2" key="1">
    <citation type="journal article" date="2020" name="bioRxiv">
        <title>Integrative omics analysis of Pseudomonas aeruginosa virus PA5oct highlights the molecular complexity of jumbo phages.</title>
        <authorList>
            <person name="Lood C."/>
            <person name="Danis-Wlodarczyk K."/>
            <person name="Blasdel B.G."/>
            <person name="Jang H.B."/>
            <person name="Vandenheuvel D."/>
            <person name="Briers Y."/>
            <person name="Noben J.-P."/>
            <person name="van Noort V."/>
            <person name="Drulis-Kawa Z."/>
            <person name="Lavigne R."/>
        </authorList>
    </citation>
    <scope>NUCLEOTIDE SEQUENCE [LARGE SCALE GENOMIC DNA]</scope>
</reference>
<evidence type="ECO:0000313" key="1">
    <source>
        <dbReference type="EMBL" id="QCG76196.1"/>
    </source>
</evidence>
<proteinExistence type="predicted"/>
<organism evidence="1 2">
    <name type="scientific">Pseudomonas phage vB_PaeM_PA5oct</name>
    <dbReference type="NCBI Taxonomy" id="2163605"/>
    <lineage>
        <taxon>Viruses</taxon>
        <taxon>Duplodnaviria</taxon>
        <taxon>Heunggongvirae</taxon>
        <taxon>Uroviricota</taxon>
        <taxon>Caudoviricetes</taxon>
        <taxon>Arenbergviridae</taxon>
        <taxon>Wroclawvirus</taxon>
        <taxon>Wroclawvirus PA5oct</taxon>
    </lineage>
</organism>
<sequence length="86" mass="10445">MILPARKLVKLQYYIVQESYNSIGRPITTVTLVYRKYIFFTKKEKIIFERIKKTDNLYYKQESEKELCEQLSVWAKRTLKIYDIGQ</sequence>
<dbReference type="Proteomes" id="UP000316733">
    <property type="component" value="Segment"/>
</dbReference>
<dbReference type="EMBL" id="MK797984">
    <property type="protein sequence ID" value="QCG76196.1"/>
    <property type="molecule type" value="Genomic_DNA"/>
</dbReference>
<protein>
    <submittedName>
        <fullName evidence="1">Uncharacterized protein</fullName>
    </submittedName>
</protein>
<evidence type="ECO:0000313" key="2">
    <source>
        <dbReference type="Proteomes" id="UP000316733"/>
    </source>
</evidence>
<gene>
    <name evidence="1" type="ORF">EST35_0315</name>
</gene>
<keyword evidence="2" id="KW-1185">Reference proteome</keyword>
<name>A0A4Y5JU30_9CAUD</name>
<accession>A0A4Y5JU30</accession>